<evidence type="ECO:0000256" key="3">
    <source>
        <dbReference type="ARBA" id="ARBA00023163"/>
    </source>
</evidence>
<dbReference type="CDD" id="cd07377">
    <property type="entry name" value="WHTH_GntR"/>
    <property type="match status" value="1"/>
</dbReference>
<evidence type="ECO:0000256" key="2">
    <source>
        <dbReference type="ARBA" id="ARBA00023125"/>
    </source>
</evidence>
<feature type="compositionally biased region" description="Low complexity" evidence="4">
    <location>
        <begin position="236"/>
        <end position="245"/>
    </location>
</feature>
<keyword evidence="7" id="KW-1185">Reference proteome</keyword>
<keyword evidence="3" id="KW-0804">Transcription</keyword>
<dbReference type="Pfam" id="PF07729">
    <property type="entry name" value="FCD"/>
    <property type="match status" value="1"/>
</dbReference>
<organism evidence="6 7">
    <name type="scientific">Paucibacter sediminis</name>
    <dbReference type="NCBI Taxonomy" id="3019553"/>
    <lineage>
        <taxon>Bacteria</taxon>
        <taxon>Pseudomonadati</taxon>
        <taxon>Pseudomonadota</taxon>
        <taxon>Betaproteobacteria</taxon>
        <taxon>Burkholderiales</taxon>
        <taxon>Sphaerotilaceae</taxon>
        <taxon>Roseateles</taxon>
    </lineage>
</organism>
<keyword evidence="2" id="KW-0238">DNA-binding</keyword>
<dbReference type="SMART" id="SM00345">
    <property type="entry name" value="HTH_GNTR"/>
    <property type="match status" value="1"/>
</dbReference>
<feature type="region of interest" description="Disordered" evidence="4">
    <location>
        <begin position="214"/>
        <end position="257"/>
    </location>
</feature>
<keyword evidence="1" id="KW-0805">Transcription regulation</keyword>
<dbReference type="InterPro" id="IPR011711">
    <property type="entry name" value="GntR_C"/>
</dbReference>
<protein>
    <submittedName>
        <fullName evidence="6">GntR family transcriptional regulator</fullName>
    </submittedName>
</protein>
<dbReference type="Gene3D" id="1.20.120.530">
    <property type="entry name" value="GntR ligand-binding domain-like"/>
    <property type="match status" value="1"/>
</dbReference>
<dbReference type="EMBL" id="CP116346">
    <property type="protein sequence ID" value="WIT14347.1"/>
    <property type="molecule type" value="Genomic_DNA"/>
</dbReference>
<dbReference type="SMART" id="SM00895">
    <property type="entry name" value="FCD"/>
    <property type="match status" value="1"/>
</dbReference>
<dbReference type="SUPFAM" id="SSF46785">
    <property type="entry name" value="Winged helix' DNA-binding domain"/>
    <property type="match status" value="1"/>
</dbReference>
<dbReference type="PROSITE" id="PS50949">
    <property type="entry name" value="HTH_GNTR"/>
    <property type="match status" value="1"/>
</dbReference>
<dbReference type="Gene3D" id="1.10.10.10">
    <property type="entry name" value="Winged helix-like DNA-binding domain superfamily/Winged helix DNA-binding domain"/>
    <property type="match status" value="1"/>
</dbReference>
<dbReference type="PANTHER" id="PTHR43537">
    <property type="entry name" value="TRANSCRIPTIONAL REGULATOR, GNTR FAMILY"/>
    <property type="match status" value="1"/>
</dbReference>
<gene>
    <name evidence="6" type="ORF">PFX98_12195</name>
</gene>
<name>A0AA95SQ29_9BURK</name>
<evidence type="ECO:0000256" key="1">
    <source>
        <dbReference type="ARBA" id="ARBA00023015"/>
    </source>
</evidence>
<evidence type="ECO:0000259" key="5">
    <source>
        <dbReference type="PROSITE" id="PS50949"/>
    </source>
</evidence>
<feature type="domain" description="HTH gntR-type" evidence="5">
    <location>
        <begin position="2"/>
        <end position="69"/>
    </location>
</feature>
<dbReference type="GO" id="GO:0003677">
    <property type="term" value="F:DNA binding"/>
    <property type="evidence" value="ECO:0007669"/>
    <property type="project" value="UniProtKB-KW"/>
</dbReference>
<dbReference type="InterPro" id="IPR036388">
    <property type="entry name" value="WH-like_DNA-bd_sf"/>
</dbReference>
<accession>A0AA95SQ29</accession>
<dbReference type="AlphaFoldDB" id="A0AA95SQ29"/>
<evidence type="ECO:0000313" key="7">
    <source>
        <dbReference type="Proteomes" id="UP001177769"/>
    </source>
</evidence>
<dbReference type="GO" id="GO:0003700">
    <property type="term" value="F:DNA-binding transcription factor activity"/>
    <property type="evidence" value="ECO:0007669"/>
    <property type="project" value="InterPro"/>
</dbReference>
<dbReference type="PRINTS" id="PR00035">
    <property type="entry name" value="HTHGNTR"/>
</dbReference>
<dbReference type="PANTHER" id="PTHR43537:SF49">
    <property type="entry name" value="TRANSCRIPTIONAL REGULATORY PROTEIN"/>
    <property type="match status" value="1"/>
</dbReference>
<evidence type="ECO:0000256" key="4">
    <source>
        <dbReference type="SAM" id="MobiDB-lite"/>
    </source>
</evidence>
<dbReference type="Proteomes" id="UP001177769">
    <property type="component" value="Chromosome"/>
</dbReference>
<feature type="compositionally biased region" description="Basic residues" evidence="4">
    <location>
        <begin position="246"/>
        <end position="257"/>
    </location>
</feature>
<dbReference type="RefSeq" id="WP_285235476.1">
    <property type="nucleotide sequence ID" value="NZ_CP116346.1"/>
</dbReference>
<dbReference type="Pfam" id="PF00392">
    <property type="entry name" value="GntR"/>
    <property type="match status" value="1"/>
</dbReference>
<reference evidence="6" key="1">
    <citation type="submission" date="2023-01" db="EMBL/GenBank/DDBJ databases">
        <title>Whole genome sequence of Paucibacter sp. S2-9 isolated from pond sediment.</title>
        <authorList>
            <person name="Jung J.Y."/>
        </authorList>
    </citation>
    <scope>NUCLEOTIDE SEQUENCE</scope>
    <source>
        <strain evidence="6">S2-9</strain>
    </source>
</reference>
<dbReference type="KEGG" id="pais:PFX98_12195"/>
<dbReference type="InterPro" id="IPR036390">
    <property type="entry name" value="WH_DNA-bd_sf"/>
</dbReference>
<evidence type="ECO:0000313" key="6">
    <source>
        <dbReference type="EMBL" id="WIT14347.1"/>
    </source>
</evidence>
<dbReference type="InterPro" id="IPR008920">
    <property type="entry name" value="TF_FadR/GntR_C"/>
</dbReference>
<dbReference type="InterPro" id="IPR000524">
    <property type="entry name" value="Tscrpt_reg_HTH_GntR"/>
</dbReference>
<proteinExistence type="predicted"/>
<dbReference type="SUPFAM" id="SSF48008">
    <property type="entry name" value="GntR ligand-binding domain-like"/>
    <property type="match status" value="1"/>
</dbReference>
<sequence length="257" mass="27881">MGNASASICRSLTEDIVSGKLPPGQKLEELVLAERFQVSRTPIREALRELHARGLIDLQPRKGGIVRSIGLDDLSDMLEAMVELDALCCRISAERMSAVQKKQLQMVQQQSEDCVARGDEAGYLQLNHQFHQLISAGAQNRSLAAMLSNLRERLAPFRAAQTHVERRLPVSHDEHQAILNAILASDAEASYEAMRNHTARLSINVLDLLKAQQGGDAPGRAPSEAPAAPKLRKPAAKVAATAAVKKPAKAAAVKRRA</sequence>